<evidence type="ECO:0000256" key="3">
    <source>
        <dbReference type="ARBA" id="ARBA00022692"/>
    </source>
</evidence>
<name>A0ABY4NJN1_9BURK</name>
<dbReference type="Proteomes" id="UP000831759">
    <property type="component" value="Chromosome"/>
</dbReference>
<gene>
    <name evidence="8" type="ORF">MTR80_05970</name>
</gene>
<evidence type="ECO:0000256" key="4">
    <source>
        <dbReference type="ARBA" id="ARBA00022989"/>
    </source>
</evidence>
<proteinExistence type="predicted"/>
<dbReference type="PANTHER" id="PTHR32322">
    <property type="entry name" value="INNER MEMBRANE TRANSPORTER"/>
    <property type="match status" value="1"/>
</dbReference>
<feature type="transmembrane region" description="Helical" evidence="6">
    <location>
        <begin position="158"/>
        <end position="178"/>
    </location>
</feature>
<dbReference type="PANTHER" id="PTHR32322:SF18">
    <property type="entry name" value="S-ADENOSYLMETHIONINE_S-ADENOSYLHOMOCYSTEINE TRANSPORTER"/>
    <property type="match status" value="1"/>
</dbReference>
<evidence type="ECO:0000259" key="7">
    <source>
        <dbReference type="Pfam" id="PF00892"/>
    </source>
</evidence>
<dbReference type="GeneID" id="96868468"/>
<dbReference type="Gene3D" id="1.10.3730.20">
    <property type="match status" value="1"/>
</dbReference>
<feature type="transmembrane region" description="Helical" evidence="6">
    <location>
        <begin position="7"/>
        <end position="27"/>
    </location>
</feature>
<keyword evidence="5 6" id="KW-0472">Membrane</keyword>
<evidence type="ECO:0000256" key="1">
    <source>
        <dbReference type="ARBA" id="ARBA00004651"/>
    </source>
</evidence>
<dbReference type="RefSeq" id="WP_249461831.1">
    <property type="nucleotide sequence ID" value="NZ_CP094619.1"/>
</dbReference>
<feature type="transmembrane region" description="Helical" evidence="6">
    <location>
        <begin position="276"/>
        <end position="292"/>
    </location>
</feature>
<keyword evidence="4 6" id="KW-1133">Transmembrane helix</keyword>
<feature type="transmembrane region" description="Helical" evidence="6">
    <location>
        <begin position="221"/>
        <end position="241"/>
    </location>
</feature>
<organism evidence="8 9">
    <name type="scientific">Alcaligenes aquatilis</name>
    <dbReference type="NCBI Taxonomy" id="323284"/>
    <lineage>
        <taxon>Bacteria</taxon>
        <taxon>Pseudomonadati</taxon>
        <taxon>Pseudomonadota</taxon>
        <taxon>Betaproteobacteria</taxon>
        <taxon>Burkholderiales</taxon>
        <taxon>Alcaligenaceae</taxon>
        <taxon>Alcaligenes</taxon>
    </lineage>
</organism>
<accession>A0ABY4NJN1</accession>
<reference evidence="8 9" key="1">
    <citation type="journal article" date="2022" name="Int. J. Syst. Evol. Microbiol.">
        <title>Characterization of Alcaligenes aquatilis as a novel member of heterotrophic nitrifier-aerobic denitrifier and its performance in treating piggery wastewater.</title>
        <authorList>
            <person name="Cao X."/>
            <person name="Zhao B."/>
            <person name="Wu Y."/>
            <person name="Huang J."/>
            <person name="Wang H."/>
            <person name="Sun X."/>
            <person name="Li S."/>
        </authorList>
    </citation>
    <scope>NUCLEOTIDE SEQUENCE [LARGE SCALE GENOMIC DNA]</scope>
    <source>
        <strain evidence="8 9">AS1</strain>
    </source>
</reference>
<feature type="transmembrane region" description="Helical" evidence="6">
    <location>
        <begin position="99"/>
        <end position="121"/>
    </location>
</feature>
<protein>
    <submittedName>
        <fullName evidence="8">DMT family transporter</fullName>
    </submittedName>
</protein>
<feature type="transmembrane region" description="Helical" evidence="6">
    <location>
        <begin position="190"/>
        <end position="209"/>
    </location>
</feature>
<evidence type="ECO:0000256" key="6">
    <source>
        <dbReference type="SAM" id="Phobius"/>
    </source>
</evidence>
<sequence length="299" mass="32868">MKHNRKKILPIIALAISTIGVGSAIFFVKISEVNATSTLMLRMFIAGGIAYALGSSRISNEFIEPQKSTKEILILLILSGIASTIDLLSNHWAVSFTSMANTAVLMNLSPFFVAFLSYIFFKERLNAHQAFSLIICITGASILVFSKNEGIDFSSNSLIGDLLALNSALFYAIYFLLIRKLRGHISTRKIIVWHSFTCGLLLLPISLTSNSPIFPSTFNGWVTIALLAFISQLLGHGLMTYALKYVDVVLASISTLAKPIVAIMLGYLFFDEKLLPLQWLGVSIVLSGIGWYRRSSSSK</sequence>
<feature type="transmembrane region" description="Helical" evidence="6">
    <location>
        <begin position="39"/>
        <end position="60"/>
    </location>
</feature>
<evidence type="ECO:0000313" key="9">
    <source>
        <dbReference type="Proteomes" id="UP000831759"/>
    </source>
</evidence>
<keyword evidence="9" id="KW-1185">Reference proteome</keyword>
<feature type="transmembrane region" description="Helical" evidence="6">
    <location>
        <begin position="72"/>
        <end position="93"/>
    </location>
</feature>
<dbReference type="SUPFAM" id="SSF103481">
    <property type="entry name" value="Multidrug resistance efflux transporter EmrE"/>
    <property type="match status" value="2"/>
</dbReference>
<evidence type="ECO:0000256" key="5">
    <source>
        <dbReference type="ARBA" id="ARBA00023136"/>
    </source>
</evidence>
<feature type="domain" description="EamA" evidence="7">
    <location>
        <begin position="159"/>
        <end position="289"/>
    </location>
</feature>
<feature type="transmembrane region" description="Helical" evidence="6">
    <location>
        <begin position="248"/>
        <end position="270"/>
    </location>
</feature>
<comment type="subcellular location">
    <subcellularLocation>
        <location evidence="1">Cell membrane</location>
        <topology evidence="1">Multi-pass membrane protein</topology>
    </subcellularLocation>
</comment>
<dbReference type="InterPro" id="IPR000620">
    <property type="entry name" value="EamA_dom"/>
</dbReference>
<evidence type="ECO:0000256" key="2">
    <source>
        <dbReference type="ARBA" id="ARBA00022475"/>
    </source>
</evidence>
<evidence type="ECO:0000313" key="8">
    <source>
        <dbReference type="EMBL" id="UQN37248.1"/>
    </source>
</evidence>
<dbReference type="InterPro" id="IPR050638">
    <property type="entry name" value="AA-Vitamin_Transporters"/>
</dbReference>
<dbReference type="InterPro" id="IPR037185">
    <property type="entry name" value="EmrE-like"/>
</dbReference>
<dbReference type="EMBL" id="CP094619">
    <property type="protein sequence ID" value="UQN37248.1"/>
    <property type="molecule type" value="Genomic_DNA"/>
</dbReference>
<dbReference type="Pfam" id="PF00892">
    <property type="entry name" value="EamA"/>
    <property type="match status" value="2"/>
</dbReference>
<keyword evidence="2" id="KW-1003">Cell membrane</keyword>
<feature type="domain" description="EamA" evidence="7">
    <location>
        <begin position="11"/>
        <end position="144"/>
    </location>
</feature>
<feature type="transmembrane region" description="Helical" evidence="6">
    <location>
        <begin position="128"/>
        <end position="146"/>
    </location>
</feature>
<keyword evidence="3 6" id="KW-0812">Transmembrane</keyword>